<name>A0A9E7GIH8_9LILI</name>
<dbReference type="InterPro" id="IPR036045">
    <property type="entry name" value="Sec1-like_sf"/>
</dbReference>
<dbReference type="Gene3D" id="3.40.50.2060">
    <property type="match status" value="1"/>
</dbReference>
<comment type="similarity">
    <text evidence="1">Belongs to the STXBP/unc-18/SEC1 family.</text>
</comment>
<keyword evidence="4" id="KW-1185">Reference proteome</keyword>
<dbReference type="GO" id="GO:0016192">
    <property type="term" value="P:vesicle-mediated transport"/>
    <property type="evidence" value="ECO:0007669"/>
    <property type="project" value="InterPro"/>
</dbReference>
<dbReference type="PANTHER" id="PTHR11679">
    <property type="entry name" value="VESICLE PROTEIN SORTING-ASSOCIATED"/>
    <property type="match status" value="1"/>
</dbReference>
<protein>
    <submittedName>
        <fullName evidence="3">SNARE-interacting protein KEULE</fullName>
    </submittedName>
</protein>
<dbReference type="InterPro" id="IPR001619">
    <property type="entry name" value="Sec1-like"/>
</dbReference>
<dbReference type="Gene3D" id="1.25.40.60">
    <property type="match status" value="1"/>
</dbReference>
<feature type="region of interest" description="Disordered" evidence="2">
    <location>
        <begin position="585"/>
        <end position="615"/>
    </location>
</feature>
<evidence type="ECO:0000313" key="4">
    <source>
        <dbReference type="Proteomes" id="UP001055439"/>
    </source>
</evidence>
<dbReference type="Pfam" id="PF00995">
    <property type="entry name" value="Sec1"/>
    <property type="match status" value="1"/>
</dbReference>
<dbReference type="Proteomes" id="UP001055439">
    <property type="component" value="Chromosome 7"/>
</dbReference>
<dbReference type="Gene3D" id="3.90.830.10">
    <property type="entry name" value="Syntaxin Binding Protein 1, Chain A, domain 2"/>
    <property type="match status" value="1"/>
</dbReference>
<dbReference type="Gene3D" id="3.40.50.1910">
    <property type="match status" value="2"/>
</dbReference>
<sequence length="691" mass="78452">MSMSDSDSSSHGGDQKTFRQISRDRLLYEMLRSTKVKDSKSTWKVLIMDKITVKVMSYSCKMADITEEGVSLVEDLYKRRQPLPSMDAIYFIQPTKENVVRFLADMSGRSPLYRKAFVFFSSPVNKELVTLIKKDASVLPRIGALSEMNLEYFAIDSQGFVTDHEKALEELFGENAEGSHKYNACLNTMAIRVATVLASLREFPNVRYRAAKSSLDVSMLTTLRDLVPTKLAAAVWNYLAKYKATIPDFPQRETCELLIVDRSIDQIAPIIHEWTYDAMCHDLLNMDGNKYTHEVPSKTGSTTEKKEVLLEDHDPIWLELRDAHIADASERLHEKMTNFITKNKAAQIHHSSRDGGELSTRDLQKMVQALPQYSEQIDKLSLHVEETVPVRNTLDNNHISVALLVYFSIAGKINRVIREQGLREVGQLEQDLVFGDAGTKELINFLRTKQDVSRENKLRLMMIYASIYPEKFEGEKGSKLMELAQLSSDDMIAVNNMRYLGGSDTKKASGSGFSLKFDISKKKHAVRKERNSEETWQLSRFYPLIEELIEKLSNGNLPKDEYPCMNDPCPTFHGTSQNTSVRTTHAQPVQAHSVRSRPTATWARPRNSDDGYSSDSILRHSSSDLRKMGQRIFIFIIGGATRSELRVVHRLTSKLNREIILGSSSLDDPPQFITKLKLMSAQELSLDDLQI</sequence>
<gene>
    <name evidence="3" type="ORF">MUK42_11760</name>
</gene>
<dbReference type="SUPFAM" id="SSF56815">
    <property type="entry name" value="Sec1/munc18-like (SM) proteins"/>
    <property type="match status" value="1"/>
</dbReference>
<reference evidence="3" key="1">
    <citation type="submission" date="2022-05" db="EMBL/GenBank/DDBJ databases">
        <title>The Musa troglodytarum L. genome provides insights into the mechanism of non-climacteric behaviour and enrichment of carotenoids.</title>
        <authorList>
            <person name="Wang J."/>
        </authorList>
    </citation>
    <scope>NUCLEOTIDE SEQUENCE</scope>
    <source>
        <tissue evidence="3">Leaf</tissue>
    </source>
</reference>
<proteinExistence type="inferred from homology"/>
<organism evidence="3 4">
    <name type="scientific">Musa troglodytarum</name>
    <name type="common">fe'i banana</name>
    <dbReference type="NCBI Taxonomy" id="320322"/>
    <lineage>
        <taxon>Eukaryota</taxon>
        <taxon>Viridiplantae</taxon>
        <taxon>Streptophyta</taxon>
        <taxon>Embryophyta</taxon>
        <taxon>Tracheophyta</taxon>
        <taxon>Spermatophyta</taxon>
        <taxon>Magnoliopsida</taxon>
        <taxon>Liliopsida</taxon>
        <taxon>Zingiberales</taxon>
        <taxon>Musaceae</taxon>
        <taxon>Musa</taxon>
    </lineage>
</organism>
<dbReference type="EMBL" id="CP097509">
    <property type="protein sequence ID" value="URE15791.1"/>
    <property type="molecule type" value="Genomic_DNA"/>
</dbReference>
<accession>A0A9E7GIH8</accession>
<dbReference type="InterPro" id="IPR043154">
    <property type="entry name" value="Sec-1-like_dom1"/>
</dbReference>
<dbReference type="InterPro" id="IPR027482">
    <property type="entry name" value="Sec1-like_dom2"/>
</dbReference>
<dbReference type="OrthoDB" id="2228at2759"/>
<dbReference type="InterPro" id="IPR043127">
    <property type="entry name" value="Sec-1-like_dom3a"/>
</dbReference>
<evidence type="ECO:0000256" key="2">
    <source>
        <dbReference type="SAM" id="MobiDB-lite"/>
    </source>
</evidence>
<evidence type="ECO:0000256" key="1">
    <source>
        <dbReference type="ARBA" id="ARBA00009884"/>
    </source>
</evidence>
<evidence type="ECO:0000313" key="3">
    <source>
        <dbReference type="EMBL" id="URE15791.1"/>
    </source>
</evidence>
<dbReference type="PIRSF" id="PIRSF005715">
    <property type="entry name" value="VPS45_Sec1"/>
    <property type="match status" value="1"/>
</dbReference>
<dbReference type="AlphaFoldDB" id="A0A9E7GIH8"/>